<keyword evidence="16" id="KW-1133">Transmembrane helix</keyword>
<comment type="cofactor">
    <cofactor evidence="1">
        <name>FAD</name>
        <dbReference type="ChEBI" id="CHEBI:57692"/>
    </cofactor>
</comment>
<dbReference type="Pfam" id="PF13450">
    <property type="entry name" value="NAD_binding_8"/>
    <property type="match status" value="1"/>
</dbReference>
<dbReference type="PANTHER" id="PTHR47470:SF1">
    <property type="entry name" value="FAD-DEPENDENT OXIDOREDUCTASE 2 FAD BINDING DOMAIN-CONTAINING PROTEIN"/>
    <property type="match status" value="1"/>
</dbReference>
<evidence type="ECO:0000256" key="13">
    <source>
        <dbReference type="ARBA" id="ARBA00049723"/>
    </source>
</evidence>
<feature type="domain" description="Glucose-methanol-choline oxidoreductase C-terminal" evidence="17">
    <location>
        <begin position="461"/>
        <end position="516"/>
    </location>
</feature>
<evidence type="ECO:0000256" key="1">
    <source>
        <dbReference type="ARBA" id="ARBA00001974"/>
    </source>
</evidence>
<evidence type="ECO:0000256" key="2">
    <source>
        <dbReference type="ARBA" id="ARBA00010790"/>
    </source>
</evidence>
<evidence type="ECO:0000313" key="19">
    <source>
        <dbReference type="Proteomes" id="UP000011135"/>
    </source>
</evidence>
<evidence type="ECO:0000256" key="11">
    <source>
        <dbReference type="ARBA" id="ARBA00038856"/>
    </source>
</evidence>
<evidence type="ECO:0000256" key="12">
    <source>
        <dbReference type="ARBA" id="ARBA00049645"/>
    </source>
</evidence>
<reference evidence="18 19" key="1">
    <citation type="submission" date="2012-12" db="EMBL/GenBank/DDBJ databases">
        <title>Genome assembly of Fulvivirga imtechensis AK7.</title>
        <authorList>
            <person name="Nupur N."/>
            <person name="Khatri I."/>
            <person name="Kumar R."/>
            <person name="Subramanian S."/>
            <person name="Pinnaka A."/>
        </authorList>
    </citation>
    <scope>NUCLEOTIDE SEQUENCE [LARGE SCALE GENOMIC DNA]</scope>
    <source>
        <strain evidence="18 19">AK7</strain>
    </source>
</reference>
<keyword evidence="10" id="KW-0413">Isomerase</keyword>
<dbReference type="Proteomes" id="UP000011135">
    <property type="component" value="Unassembled WGS sequence"/>
</dbReference>
<evidence type="ECO:0000256" key="3">
    <source>
        <dbReference type="ARBA" id="ARBA00022548"/>
    </source>
</evidence>
<evidence type="ECO:0000256" key="7">
    <source>
        <dbReference type="ARBA" id="ARBA00023098"/>
    </source>
</evidence>
<evidence type="ECO:0000256" key="8">
    <source>
        <dbReference type="ARBA" id="ARBA00023166"/>
    </source>
</evidence>
<accession>L8JW89</accession>
<dbReference type="GO" id="GO:0004769">
    <property type="term" value="F:steroid Delta-isomerase activity"/>
    <property type="evidence" value="ECO:0007669"/>
    <property type="project" value="UniProtKB-EC"/>
</dbReference>
<keyword evidence="4" id="KW-0285">Flavoprotein</keyword>
<keyword evidence="16" id="KW-0472">Membrane</keyword>
<dbReference type="GO" id="GO:0008203">
    <property type="term" value="P:cholesterol metabolic process"/>
    <property type="evidence" value="ECO:0007669"/>
    <property type="project" value="UniProtKB-KW"/>
</dbReference>
<dbReference type="Gene3D" id="3.50.50.60">
    <property type="entry name" value="FAD/NAD(P)-binding domain"/>
    <property type="match status" value="3"/>
</dbReference>
<dbReference type="EC" id="5.3.3.1" evidence="11"/>
<comment type="pathway">
    <text evidence="12">Steroid metabolism; cholesterol degradation.</text>
</comment>
<evidence type="ECO:0000256" key="14">
    <source>
        <dbReference type="ARBA" id="ARBA00049744"/>
    </source>
</evidence>
<comment type="caution">
    <text evidence="18">The sequence shown here is derived from an EMBL/GenBank/DDBJ whole genome shotgun (WGS) entry which is preliminary data.</text>
</comment>
<dbReference type="EMBL" id="AMZN01000021">
    <property type="protein sequence ID" value="ELR72468.1"/>
    <property type="molecule type" value="Genomic_DNA"/>
</dbReference>
<comment type="similarity">
    <text evidence="2">Belongs to the GMC oxidoreductase family.</text>
</comment>
<keyword evidence="6" id="KW-0560">Oxidoreductase</keyword>
<dbReference type="RefSeq" id="WP_009578906.1">
    <property type="nucleotide sequence ID" value="NZ_AMZN01000021.1"/>
</dbReference>
<keyword evidence="3" id="KW-0153">Cholesterol metabolism</keyword>
<keyword evidence="19" id="KW-1185">Reference proteome</keyword>
<evidence type="ECO:0000256" key="4">
    <source>
        <dbReference type="ARBA" id="ARBA00022630"/>
    </source>
</evidence>
<dbReference type="PATRIC" id="fig|1237149.3.peg.1430"/>
<keyword evidence="8" id="KW-1207">Sterol metabolism</keyword>
<evidence type="ECO:0000256" key="15">
    <source>
        <dbReference type="ARBA" id="ARBA00049778"/>
    </source>
</evidence>
<name>L8JW89_9BACT</name>
<dbReference type="PRINTS" id="PR00411">
    <property type="entry name" value="PNDRDTASEI"/>
</dbReference>
<evidence type="ECO:0000259" key="17">
    <source>
        <dbReference type="Pfam" id="PF05199"/>
    </source>
</evidence>
<gene>
    <name evidence="18" type="ORF">C900_01463</name>
</gene>
<keyword evidence="9" id="KW-0753">Steroid metabolism</keyword>
<organism evidence="18 19">
    <name type="scientific">Fulvivirga imtechensis AK7</name>
    <dbReference type="NCBI Taxonomy" id="1237149"/>
    <lineage>
        <taxon>Bacteria</taxon>
        <taxon>Pseudomonadati</taxon>
        <taxon>Bacteroidota</taxon>
        <taxon>Cytophagia</taxon>
        <taxon>Cytophagales</taxon>
        <taxon>Fulvivirgaceae</taxon>
        <taxon>Fulvivirga</taxon>
    </lineage>
</organism>
<dbReference type="PANTHER" id="PTHR47470">
    <property type="entry name" value="CHOLESTEROL OXIDASE"/>
    <property type="match status" value="1"/>
</dbReference>
<dbReference type="eggNOG" id="COG2303">
    <property type="taxonomic scope" value="Bacteria"/>
</dbReference>
<evidence type="ECO:0000256" key="5">
    <source>
        <dbReference type="ARBA" id="ARBA00022827"/>
    </source>
</evidence>
<proteinExistence type="inferred from homology"/>
<protein>
    <recommendedName>
        <fullName evidence="14">Cholesterol oxidase</fullName>
        <ecNumber evidence="13">1.1.3.6</ecNumber>
        <ecNumber evidence="11">5.3.3.1</ecNumber>
    </recommendedName>
    <alternativeName>
        <fullName evidence="15">Cholesterol isomerase</fullName>
    </alternativeName>
</protein>
<dbReference type="InterPro" id="IPR036188">
    <property type="entry name" value="FAD/NAD-bd_sf"/>
</dbReference>
<dbReference type="STRING" id="1237149.C900_01463"/>
<keyword evidence="7" id="KW-0443">Lipid metabolism</keyword>
<keyword evidence="16" id="KW-0812">Transmembrane</keyword>
<dbReference type="GO" id="GO:0016995">
    <property type="term" value="F:cholesterol oxidase activity"/>
    <property type="evidence" value="ECO:0007669"/>
    <property type="project" value="UniProtKB-EC"/>
</dbReference>
<sequence>MQNKSNSPFDYDYIIIGSGFGGSVSALRLSEKGYKVLVIEKGKWYQSTDFAKTNWNLRKWLWIPALRLFGIMKITFFRHIVILSGAGVGGGSLVYANTLPVPKRAFYKTGTWAKLDDWENKLKPYYERAYHMLGAAQNPKLYDGDLALQKLAEERGITDNFEATKVSVFFGKPGVEVDDPYFGGKGPKRVGCTFCGGCMTGCRHNAKNTLDKNYLFLAQQLGAEILAEQEVYGVKPLDGKEGEGYEVRFKSSTRFFKKKKRLTAGGVVFSGGVLGTVKLLLKLKQNGSLPFLSDKTGEEIRTNNETLISVSSLKKDIDVSKGIAIGSILHTDENTHLEICRYAEGSGFWKLLHFPMSQGVTVFRRLVNTFKQVIKHPVSYFKVFWVNSWSKRTVILLFMQTLDSTINFRRGLFGRMVSTVGNGKPPTPDIPESAQLTKEYAEIVDGMPTTFSLETLMGLPSTAHILGGAVMGATREEGVIDKNNRVFGYKNMFVIDGSMISANPGVNPSLSITAIAEHAMDQVPEKKGNKHTRKFV</sequence>
<dbReference type="EC" id="1.1.3.6" evidence="13"/>
<evidence type="ECO:0000256" key="6">
    <source>
        <dbReference type="ARBA" id="ARBA00023002"/>
    </source>
</evidence>
<dbReference type="InterPro" id="IPR007867">
    <property type="entry name" value="GMC_OxRtase_C"/>
</dbReference>
<dbReference type="SUPFAM" id="SSF51905">
    <property type="entry name" value="FAD/NAD(P)-binding domain"/>
    <property type="match status" value="1"/>
</dbReference>
<keyword evidence="5" id="KW-0274">FAD</keyword>
<dbReference type="OrthoDB" id="1154541at2"/>
<feature type="transmembrane region" description="Helical" evidence="16">
    <location>
        <begin position="76"/>
        <end position="96"/>
    </location>
</feature>
<dbReference type="Pfam" id="PF05199">
    <property type="entry name" value="GMC_oxred_C"/>
    <property type="match status" value="1"/>
</dbReference>
<evidence type="ECO:0000313" key="18">
    <source>
        <dbReference type="EMBL" id="ELR72468.1"/>
    </source>
</evidence>
<dbReference type="AlphaFoldDB" id="L8JW89"/>
<evidence type="ECO:0000256" key="9">
    <source>
        <dbReference type="ARBA" id="ARBA00023221"/>
    </source>
</evidence>
<evidence type="ECO:0000256" key="16">
    <source>
        <dbReference type="SAM" id="Phobius"/>
    </source>
</evidence>
<dbReference type="InterPro" id="IPR052542">
    <property type="entry name" value="Cholesterol_Oxidase"/>
</dbReference>
<evidence type="ECO:0000256" key="10">
    <source>
        <dbReference type="ARBA" id="ARBA00023235"/>
    </source>
</evidence>